<dbReference type="Pfam" id="PF03065">
    <property type="entry name" value="Glyco_hydro_57"/>
    <property type="match status" value="1"/>
</dbReference>
<protein>
    <submittedName>
        <fullName evidence="8">DUF1957 domain-containing protein</fullName>
    </submittedName>
</protein>
<evidence type="ECO:0000256" key="5">
    <source>
        <dbReference type="RuleBase" id="RU361196"/>
    </source>
</evidence>
<feature type="binding site" evidence="4">
    <location>
        <position position="276"/>
    </location>
    <ligand>
        <name>substrate</name>
    </ligand>
</feature>
<evidence type="ECO:0000313" key="8">
    <source>
        <dbReference type="EMBL" id="HDI83133.1"/>
    </source>
</evidence>
<dbReference type="InterPro" id="IPR028995">
    <property type="entry name" value="Glyco_hydro_57/38_cen_sf"/>
</dbReference>
<accession>A0A7C0VB82</accession>
<name>A0A7C0VB82_UNCW3</name>
<keyword evidence="2 5" id="KW-0119">Carbohydrate metabolism</keyword>
<dbReference type="Proteomes" id="UP000885847">
    <property type="component" value="Unassembled WGS sequence"/>
</dbReference>
<evidence type="ECO:0000256" key="4">
    <source>
        <dbReference type="PIRSR" id="PIRSR640042-2"/>
    </source>
</evidence>
<evidence type="ECO:0000259" key="7">
    <source>
        <dbReference type="Pfam" id="PF09210"/>
    </source>
</evidence>
<dbReference type="SUPFAM" id="SSF88688">
    <property type="entry name" value="Families 57/38 glycoside transferase middle domain"/>
    <property type="match status" value="1"/>
</dbReference>
<feature type="active site" description="Proton donor" evidence="3">
    <location>
        <position position="364"/>
    </location>
</feature>
<feature type="domain" description="1,4-alpha-glucan branching enzyme C-terminal" evidence="7">
    <location>
        <begin position="439"/>
        <end position="534"/>
    </location>
</feature>
<feature type="binding site" evidence="4">
    <location>
        <position position="416"/>
    </location>
    <ligand>
        <name>substrate</name>
    </ligand>
</feature>
<dbReference type="SUPFAM" id="SSF88713">
    <property type="entry name" value="Glycoside hydrolase/deacetylase"/>
    <property type="match status" value="1"/>
</dbReference>
<dbReference type="PANTHER" id="PTHR41695:SF1">
    <property type="entry name" value="1,4-ALPHA-GLUCAN BRANCHING ENZYME TK1436"/>
    <property type="match status" value="1"/>
</dbReference>
<dbReference type="InterPro" id="IPR037090">
    <property type="entry name" value="57_glycoside_trans_central"/>
</dbReference>
<organism evidence="8">
    <name type="scientific">candidate division WOR-3 bacterium</name>
    <dbReference type="NCBI Taxonomy" id="2052148"/>
    <lineage>
        <taxon>Bacteria</taxon>
        <taxon>Bacteria division WOR-3</taxon>
    </lineage>
</organism>
<sequence>MTKIGIVLHSHIPYVMGHGVWPHGANYLMEAVSESYLPLLEVLESIDGENLLTFSITPVLLEQLLHPEFEATLKSYLEERLDAAIEDYHYFRRIGDEQGEVLSKFWIDFYEKQLLSNLDIAGRFKKLYLHGKIEIITSAATHGYLPLLGYDRCVDAQIKVGIEAFERFFGKRPDGIWLPECAYRPSYEWVNPVTGEKSKREGIEYFLAKYGIKYFIVDSHLIEGGEAVGVYIERFNALRLLYERMKGEKRVERKALSVYTPYLVTTHPSPVAVFGRDKRTGLQVWSGEHGYPGDEWYLEFHKKRFPSGHRYWRVTHPKCDLADKKIYERKRALERIKSHAYHFRTLVEEIAGGIDDGFILAPYDTELFGHWWFEGPLFIGEVIEQFKGSDVSVDTPGNYLKERMPEEIINLPEGSWGKGGFHWIWFNEWTEWCWDKIYTCERIMIDVANSKGDERIKSLMARELLLLESSDWEFLISTISAKDYAENRIIQHYEDFMKLYELLKKKELTEQDIKYLNFIDERDRVFTFVKADYYV</sequence>
<comment type="caution">
    <text evidence="8">The sequence shown here is derived from an EMBL/GenBank/DDBJ whole genome shotgun (WGS) entry which is preliminary data.</text>
</comment>
<gene>
    <name evidence="8" type="ORF">ENF18_05020</name>
</gene>
<dbReference type="GO" id="GO:0030979">
    <property type="term" value="P:alpha-glucan biosynthetic process"/>
    <property type="evidence" value="ECO:0007669"/>
    <property type="project" value="InterPro"/>
</dbReference>
<dbReference type="InterPro" id="IPR011330">
    <property type="entry name" value="Glyco_hydro/deAcase_b/a-brl"/>
</dbReference>
<dbReference type="GO" id="GO:0005576">
    <property type="term" value="C:extracellular region"/>
    <property type="evidence" value="ECO:0007669"/>
    <property type="project" value="TreeGrafter"/>
</dbReference>
<proteinExistence type="inferred from homology"/>
<comment type="similarity">
    <text evidence="1 5">Belongs to the glycosyl hydrolase 57 family.</text>
</comment>
<dbReference type="InterPro" id="IPR004300">
    <property type="entry name" value="Glyco_hydro_57_N"/>
</dbReference>
<dbReference type="InterPro" id="IPR015293">
    <property type="entry name" value="BE_C"/>
</dbReference>
<dbReference type="InterPro" id="IPR040042">
    <property type="entry name" value="Branching_enz_MT3115-like"/>
</dbReference>
<feature type="binding site" evidence="4">
    <location>
        <position position="293"/>
    </location>
    <ligand>
        <name>substrate</name>
    </ligand>
</feature>
<evidence type="ECO:0000256" key="1">
    <source>
        <dbReference type="ARBA" id="ARBA00006821"/>
    </source>
</evidence>
<dbReference type="Gene3D" id="1.20.1430.10">
    <property type="entry name" value="Families 57/38 glycoside transferase, middle domain"/>
    <property type="match status" value="1"/>
</dbReference>
<dbReference type="AlphaFoldDB" id="A0A7C0VB82"/>
<reference evidence="8" key="1">
    <citation type="journal article" date="2020" name="mSystems">
        <title>Genome- and Community-Level Interaction Insights into Carbon Utilization and Element Cycling Functions of Hydrothermarchaeota in Hydrothermal Sediment.</title>
        <authorList>
            <person name="Zhou Z."/>
            <person name="Liu Y."/>
            <person name="Xu W."/>
            <person name="Pan J."/>
            <person name="Luo Z.H."/>
            <person name="Li M."/>
        </authorList>
    </citation>
    <scope>NUCLEOTIDE SEQUENCE [LARGE SCALE GENOMIC DNA]</scope>
    <source>
        <strain evidence="8">HyVt-102</strain>
    </source>
</reference>
<dbReference type="PANTHER" id="PTHR41695">
    <property type="entry name" value="1,4-ALPHA-GLUCAN BRANCHING ENZYME RV3031-RELATED"/>
    <property type="match status" value="1"/>
</dbReference>
<feature type="domain" description="Glycoside hydrolase family 57 N-terminal" evidence="6">
    <location>
        <begin position="6"/>
        <end position="322"/>
    </location>
</feature>
<feature type="binding site" evidence="4">
    <location>
        <position position="471"/>
    </location>
    <ligand>
        <name>substrate</name>
    </ligand>
</feature>
<evidence type="ECO:0000259" key="6">
    <source>
        <dbReference type="Pfam" id="PF03065"/>
    </source>
</evidence>
<dbReference type="EMBL" id="DQWE01000242">
    <property type="protein sequence ID" value="HDI83133.1"/>
    <property type="molecule type" value="Genomic_DNA"/>
</dbReference>
<evidence type="ECO:0000256" key="3">
    <source>
        <dbReference type="PIRSR" id="PIRSR640042-1"/>
    </source>
</evidence>
<dbReference type="GO" id="GO:0003844">
    <property type="term" value="F:1,4-alpha-glucan branching enzyme activity"/>
    <property type="evidence" value="ECO:0007669"/>
    <property type="project" value="InterPro"/>
</dbReference>
<evidence type="ECO:0000256" key="2">
    <source>
        <dbReference type="ARBA" id="ARBA00023277"/>
    </source>
</evidence>
<dbReference type="Gene3D" id="3.20.110.10">
    <property type="entry name" value="Glycoside hydrolase 38, N terminal domain"/>
    <property type="match status" value="1"/>
</dbReference>
<feature type="active site" description="Nucleophile" evidence="3">
    <location>
        <position position="180"/>
    </location>
</feature>
<dbReference type="InterPro" id="IPR027291">
    <property type="entry name" value="Glyco_hydro_38_N_sf"/>
</dbReference>
<dbReference type="Pfam" id="PF09210">
    <property type="entry name" value="BE_C"/>
    <property type="match status" value="1"/>
</dbReference>